<sequence length="134" mass="15679">MAAPVEFTDAEFIELVRKINKIKKNMRDAEFEKFKALQPGYSNEDIYRIIDKVAKGEAAYDGSILYQNSPRYKGLVADYWRLGMTDIYGALERLRETPKWDHIHAAARVSEGGGRTKRSRRSRKQRKTKRRARR</sequence>
<feature type="compositionally biased region" description="Basic residues" evidence="1">
    <location>
        <begin position="115"/>
        <end position="134"/>
    </location>
</feature>
<organism evidence="2">
    <name type="scientific">viral metagenome</name>
    <dbReference type="NCBI Taxonomy" id="1070528"/>
    <lineage>
        <taxon>unclassified sequences</taxon>
        <taxon>metagenomes</taxon>
        <taxon>organismal metagenomes</taxon>
    </lineage>
</organism>
<proteinExistence type="predicted"/>
<feature type="region of interest" description="Disordered" evidence="1">
    <location>
        <begin position="105"/>
        <end position="134"/>
    </location>
</feature>
<dbReference type="EMBL" id="MN740780">
    <property type="protein sequence ID" value="QHU11247.1"/>
    <property type="molecule type" value="Genomic_DNA"/>
</dbReference>
<protein>
    <submittedName>
        <fullName evidence="2">Uncharacterized protein</fullName>
    </submittedName>
</protein>
<reference evidence="2" key="1">
    <citation type="journal article" date="2020" name="Nature">
        <title>Giant virus diversity and host interactions through global metagenomics.</title>
        <authorList>
            <person name="Schulz F."/>
            <person name="Roux S."/>
            <person name="Paez-Espino D."/>
            <person name="Jungbluth S."/>
            <person name="Walsh D.A."/>
            <person name="Denef V.J."/>
            <person name="McMahon K.D."/>
            <person name="Konstantinidis K.T."/>
            <person name="Eloe-Fadrosh E.A."/>
            <person name="Kyrpides N.C."/>
            <person name="Woyke T."/>
        </authorList>
    </citation>
    <scope>NUCLEOTIDE SEQUENCE</scope>
    <source>
        <strain evidence="2">GVMAG-S-1101165-84</strain>
    </source>
</reference>
<dbReference type="AlphaFoldDB" id="A0A6C0K3H2"/>
<evidence type="ECO:0000313" key="2">
    <source>
        <dbReference type="EMBL" id="QHU11247.1"/>
    </source>
</evidence>
<name>A0A6C0K3H2_9ZZZZ</name>
<evidence type="ECO:0000256" key="1">
    <source>
        <dbReference type="SAM" id="MobiDB-lite"/>
    </source>
</evidence>
<accession>A0A6C0K3H2</accession>